<gene>
    <name evidence="2" type="ordered locus">Deba_2781</name>
</gene>
<dbReference type="RefSeq" id="WP_013259574.1">
    <property type="nucleotide sequence ID" value="NC_014365.1"/>
</dbReference>
<dbReference type="KEGG" id="dbr:Deba_2781"/>
<dbReference type="Pfam" id="PF01584">
    <property type="entry name" value="CheW"/>
    <property type="match status" value="1"/>
</dbReference>
<name>E1QM92_DESB2</name>
<dbReference type="InterPro" id="IPR039315">
    <property type="entry name" value="CheW"/>
</dbReference>
<accession>E1QM92</accession>
<evidence type="ECO:0000313" key="2">
    <source>
        <dbReference type="EMBL" id="ADK86135.1"/>
    </source>
</evidence>
<proteinExistence type="predicted"/>
<dbReference type="HOGENOM" id="CLU_048995_1_1_7"/>
<evidence type="ECO:0000259" key="1">
    <source>
        <dbReference type="PROSITE" id="PS50851"/>
    </source>
</evidence>
<feature type="domain" description="CheW-like" evidence="1">
    <location>
        <begin position="19"/>
        <end position="164"/>
    </location>
</feature>
<protein>
    <submittedName>
        <fullName evidence="2">CheW protein</fullName>
    </submittedName>
</protein>
<dbReference type="Proteomes" id="UP000009047">
    <property type="component" value="Chromosome"/>
</dbReference>
<dbReference type="STRING" id="644282.Deba_2781"/>
<dbReference type="PROSITE" id="PS50851">
    <property type="entry name" value="CHEW"/>
    <property type="match status" value="1"/>
</dbReference>
<dbReference type="InterPro" id="IPR036061">
    <property type="entry name" value="CheW-like_dom_sf"/>
</dbReference>
<dbReference type="AlphaFoldDB" id="E1QM92"/>
<dbReference type="GO" id="GO:0007165">
    <property type="term" value="P:signal transduction"/>
    <property type="evidence" value="ECO:0007669"/>
    <property type="project" value="InterPro"/>
</dbReference>
<evidence type="ECO:0000313" key="3">
    <source>
        <dbReference type="Proteomes" id="UP000009047"/>
    </source>
</evidence>
<sequence>METQNAQSGEHQGQLAHLAGKYLTFRVDDEEYGVQINKVREIIGVLDVTPVPQTADHVLGVINLRGKVIPVIDLRLKFGMAYRQPDDRTCIVVVEVLGEMGVTLLMGVVVDAVREVINVAAADLEPAPTFGVELDMSYLLGMAKVDGKVKTILDIDKVLGDRHAVL</sequence>
<keyword evidence="3" id="KW-1185">Reference proteome</keyword>
<organism evidence="2 3">
    <name type="scientific">Desulfarculus baarsii (strain ATCC 33931 / DSM 2075 / LMG 7858 / VKM B-1802 / 2st14)</name>
    <dbReference type="NCBI Taxonomy" id="644282"/>
    <lineage>
        <taxon>Bacteria</taxon>
        <taxon>Pseudomonadati</taxon>
        <taxon>Thermodesulfobacteriota</taxon>
        <taxon>Desulfarculia</taxon>
        <taxon>Desulfarculales</taxon>
        <taxon>Desulfarculaceae</taxon>
        <taxon>Desulfarculus</taxon>
    </lineage>
</organism>
<dbReference type="EMBL" id="CP002085">
    <property type="protein sequence ID" value="ADK86135.1"/>
    <property type="molecule type" value="Genomic_DNA"/>
</dbReference>
<reference evidence="2 3" key="1">
    <citation type="journal article" date="2010" name="Stand. Genomic Sci.">
        <title>Complete genome sequence of Desulfarculus baarsii type strain (2st14).</title>
        <authorList>
            <person name="Sun H."/>
            <person name="Spring S."/>
            <person name="Lapidus A."/>
            <person name="Davenport K."/>
            <person name="Del Rio T.G."/>
            <person name="Tice H."/>
            <person name="Nolan M."/>
            <person name="Copeland A."/>
            <person name="Cheng J.F."/>
            <person name="Lucas S."/>
            <person name="Tapia R."/>
            <person name="Goodwin L."/>
            <person name="Pitluck S."/>
            <person name="Ivanova N."/>
            <person name="Pagani I."/>
            <person name="Mavromatis K."/>
            <person name="Ovchinnikova G."/>
            <person name="Pati A."/>
            <person name="Chen A."/>
            <person name="Palaniappan K."/>
            <person name="Hauser L."/>
            <person name="Chang Y.J."/>
            <person name="Jeffries C.D."/>
            <person name="Detter J.C."/>
            <person name="Han C."/>
            <person name="Rohde M."/>
            <person name="Brambilla E."/>
            <person name="Goker M."/>
            <person name="Woyke T."/>
            <person name="Bristow J."/>
            <person name="Eisen J.A."/>
            <person name="Markowitz V."/>
            <person name="Hugenholtz P."/>
            <person name="Kyrpides N.C."/>
            <person name="Klenk H.P."/>
            <person name="Land M."/>
        </authorList>
    </citation>
    <scope>NUCLEOTIDE SEQUENCE [LARGE SCALE GENOMIC DNA]</scope>
    <source>
        <strain evidence="3">ATCC 33931 / DSM 2075 / LMG 7858 / VKM B-1802 / 2st14</strain>
    </source>
</reference>
<dbReference type="Gene3D" id="2.30.30.40">
    <property type="entry name" value="SH3 Domains"/>
    <property type="match status" value="1"/>
</dbReference>
<dbReference type="SUPFAM" id="SSF50341">
    <property type="entry name" value="CheW-like"/>
    <property type="match status" value="1"/>
</dbReference>
<dbReference type="Gene3D" id="2.40.50.180">
    <property type="entry name" value="CheA-289, Domain 4"/>
    <property type="match status" value="1"/>
</dbReference>
<dbReference type="eggNOG" id="COG0835">
    <property type="taxonomic scope" value="Bacteria"/>
</dbReference>
<dbReference type="SMART" id="SM00260">
    <property type="entry name" value="CheW"/>
    <property type="match status" value="1"/>
</dbReference>
<dbReference type="PANTHER" id="PTHR22617">
    <property type="entry name" value="CHEMOTAXIS SENSOR HISTIDINE KINASE-RELATED"/>
    <property type="match status" value="1"/>
</dbReference>
<dbReference type="GO" id="GO:0005829">
    <property type="term" value="C:cytosol"/>
    <property type="evidence" value="ECO:0007669"/>
    <property type="project" value="TreeGrafter"/>
</dbReference>
<dbReference type="PANTHER" id="PTHR22617:SF41">
    <property type="entry name" value="CHEMOTAXIS SIGNAL TRANSDUCTION SYSTEM ADAPTOR PROTEIN CHEW"/>
    <property type="match status" value="1"/>
</dbReference>
<dbReference type="CDD" id="cd00732">
    <property type="entry name" value="CheW"/>
    <property type="match status" value="1"/>
</dbReference>
<dbReference type="OrthoDB" id="9790406at2"/>
<dbReference type="GO" id="GO:0006935">
    <property type="term" value="P:chemotaxis"/>
    <property type="evidence" value="ECO:0007669"/>
    <property type="project" value="InterPro"/>
</dbReference>
<dbReference type="InterPro" id="IPR002545">
    <property type="entry name" value="CheW-lke_dom"/>
</dbReference>